<dbReference type="AlphaFoldDB" id="A0A449AIX4"/>
<gene>
    <name evidence="2" type="ORF">NCTC10142_00708</name>
</gene>
<dbReference type="Proteomes" id="UP000289506">
    <property type="component" value="Plasmid 13"/>
</dbReference>
<evidence type="ECO:0000259" key="1">
    <source>
        <dbReference type="Pfam" id="PF13395"/>
    </source>
</evidence>
<accession>A0A449AIX4</accession>
<name>A0A449AIX4_9BACT</name>
<keyword evidence="2" id="KW-0614">Plasmid</keyword>
<evidence type="ECO:0000313" key="3">
    <source>
        <dbReference type="Proteomes" id="UP000289506"/>
    </source>
</evidence>
<feature type="domain" description="HNH nuclease" evidence="1">
    <location>
        <begin position="44"/>
        <end position="79"/>
    </location>
</feature>
<dbReference type="RefSeq" id="WP_129720803.1">
    <property type="nucleotide sequence ID" value="NZ_LR214986.1"/>
</dbReference>
<dbReference type="Gene3D" id="1.10.30.50">
    <property type="match status" value="1"/>
</dbReference>
<organism evidence="2 3">
    <name type="scientific">Mycoplasmopsis cynos</name>
    <dbReference type="NCBI Taxonomy" id="171284"/>
    <lineage>
        <taxon>Bacteria</taxon>
        <taxon>Bacillati</taxon>
        <taxon>Mycoplasmatota</taxon>
        <taxon>Mycoplasmoidales</taxon>
        <taxon>Metamycoplasmataceae</taxon>
        <taxon>Mycoplasmopsis</taxon>
    </lineage>
</organism>
<geneLocation type="plasmid" evidence="2 3">
    <name>13</name>
</geneLocation>
<dbReference type="EMBL" id="LR214986">
    <property type="protein sequence ID" value="VEU64941.1"/>
    <property type="molecule type" value="Genomic_DNA"/>
</dbReference>
<protein>
    <recommendedName>
        <fullName evidence="1">HNH nuclease domain-containing protein</fullName>
    </recommendedName>
</protein>
<evidence type="ECO:0000313" key="2">
    <source>
        <dbReference type="EMBL" id="VEU64941.1"/>
    </source>
</evidence>
<dbReference type="CDD" id="cd00085">
    <property type="entry name" value="HNHc"/>
    <property type="match status" value="1"/>
</dbReference>
<dbReference type="Pfam" id="PF13395">
    <property type="entry name" value="HNH_4"/>
    <property type="match status" value="1"/>
</dbReference>
<reference evidence="2 3" key="1">
    <citation type="submission" date="2019-01" db="EMBL/GenBank/DDBJ databases">
        <authorList>
            <consortium name="Pathogen Informatics"/>
        </authorList>
    </citation>
    <scope>NUCLEOTIDE SEQUENCE [LARGE SCALE GENOMIC DNA]</scope>
    <source>
        <strain evidence="2 3">NCTC10142</strain>
        <plasmid evidence="3">13</plasmid>
    </source>
</reference>
<proteinExistence type="predicted"/>
<sequence length="285" mass="34285">MEINQKNAMSLWEKTYGKEIIAQDFAGREIRKGSYNDRNSKYGWNIDHILPKSRNGKDSEHNLIITHIITNDEKGNKFPTFNANGTVFNIIKVQNHYEIKEKIDYDNFFDPKIGINFFESRKNERYFYGIIKIRIRNVKEFAIYDFIKKIFQNNETTIEKYYYEYEITIKTENLPTKNDIQKYLDNCVLVNTYLKYFRNKNIIYSYCIYFYGYYFNNLIDFEISLKENDIKDMLYLNDSITINDLVLINTSAEKELKTHAFGPTYNYNYIYTKLEEELSELNFNK</sequence>
<dbReference type="InterPro" id="IPR003615">
    <property type="entry name" value="HNH_nuc"/>
</dbReference>